<organism evidence="1 2">
    <name type="scientific">Curtobacterium aetherium</name>
    <dbReference type="NCBI Taxonomy" id="2841594"/>
    <lineage>
        <taxon>Bacteria</taxon>
        <taxon>Bacillati</taxon>
        <taxon>Actinomycetota</taxon>
        <taxon>Actinomycetes</taxon>
        <taxon>Micrococcales</taxon>
        <taxon>Microbacteriaceae</taxon>
        <taxon>Curtobacterium</taxon>
    </lineage>
</organism>
<dbReference type="EMBL" id="CP076544">
    <property type="protein sequence ID" value="QWS32792.1"/>
    <property type="molecule type" value="Genomic_DNA"/>
</dbReference>
<sequence length="113" mass="11456">MTRRTRASAAIVCALTVPMVLTACGGGEPTSTTTTSSRDGRPAPGEVGTCMREKGYDFDDSDAVSDDFAAPAGVDGTQWAQDLLACSGAEDPAGDPSADPSGDRVSDGRGGER</sequence>
<dbReference type="Proteomes" id="UP000681794">
    <property type="component" value="Chromosome"/>
</dbReference>
<name>A0ACD1E2F0_9MICO</name>
<gene>
    <name evidence="1" type="ORF">KM842_10965</name>
</gene>
<protein>
    <submittedName>
        <fullName evidence="1">Uncharacterized protein</fullName>
    </submittedName>
</protein>
<evidence type="ECO:0000313" key="1">
    <source>
        <dbReference type="EMBL" id="QWS32792.1"/>
    </source>
</evidence>
<reference evidence="1" key="1">
    <citation type="submission" date="2021-06" db="EMBL/GenBank/DDBJ databases">
        <authorList>
            <person name="Ellington A.J."/>
            <person name="Bryan N.C."/>
            <person name="Christner B.C."/>
            <person name="Reisch C.R."/>
        </authorList>
    </citation>
    <scope>NUCLEOTIDE SEQUENCE</scope>
    <source>
        <strain evidence="1">L6-1</strain>
    </source>
</reference>
<proteinExistence type="predicted"/>
<evidence type="ECO:0000313" key="2">
    <source>
        <dbReference type="Proteomes" id="UP000681794"/>
    </source>
</evidence>
<keyword evidence="2" id="KW-1185">Reference proteome</keyword>
<accession>A0ACD1E2F0</accession>